<dbReference type="STRING" id="1202724.AM493_01820"/>
<dbReference type="AlphaFoldDB" id="A0A0M9VGW1"/>
<keyword evidence="4" id="KW-0676">Redox-active center</keyword>
<reference evidence="6 7" key="1">
    <citation type="submission" date="2015-08" db="EMBL/GenBank/DDBJ databases">
        <title>Whole genome sequence of Flavobacterium akiainvivens IK-1T, from decaying Wikstroemia oahuensis, an endemic Hawaiian shrub.</title>
        <authorList>
            <person name="Wan X."/>
            <person name="Hou S."/>
            <person name="Saito J."/>
            <person name="Donachie S."/>
        </authorList>
    </citation>
    <scope>NUCLEOTIDE SEQUENCE [LARGE SCALE GENOMIC DNA]</scope>
    <source>
        <strain evidence="6 7">IK-1</strain>
    </source>
</reference>
<dbReference type="PATRIC" id="fig|1202724.3.peg.370"/>
<dbReference type="Pfam" id="PF14289">
    <property type="entry name" value="DUF4369"/>
    <property type="match status" value="1"/>
</dbReference>
<evidence type="ECO:0000256" key="1">
    <source>
        <dbReference type="ARBA" id="ARBA00004196"/>
    </source>
</evidence>
<accession>A0A0M9VGW1</accession>
<dbReference type="CDD" id="cd02966">
    <property type="entry name" value="TlpA_like_family"/>
    <property type="match status" value="1"/>
</dbReference>
<dbReference type="PROSITE" id="PS51257">
    <property type="entry name" value="PROKAR_LIPOPROTEIN"/>
    <property type="match status" value="1"/>
</dbReference>
<dbReference type="Proteomes" id="UP000037755">
    <property type="component" value="Unassembled WGS sequence"/>
</dbReference>
<dbReference type="PROSITE" id="PS00194">
    <property type="entry name" value="THIOREDOXIN_1"/>
    <property type="match status" value="1"/>
</dbReference>
<dbReference type="Pfam" id="PF00578">
    <property type="entry name" value="AhpC-TSA"/>
    <property type="match status" value="1"/>
</dbReference>
<dbReference type="SUPFAM" id="SSF52833">
    <property type="entry name" value="Thioredoxin-like"/>
    <property type="match status" value="1"/>
</dbReference>
<dbReference type="PANTHER" id="PTHR42852:SF6">
    <property type="entry name" value="THIOL:DISULFIDE INTERCHANGE PROTEIN DSBE"/>
    <property type="match status" value="1"/>
</dbReference>
<evidence type="ECO:0000256" key="2">
    <source>
        <dbReference type="ARBA" id="ARBA00022748"/>
    </source>
</evidence>
<dbReference type="EMBL" id="LIYD01000005">
    <property type="protein sequence ID" value="KOS04912.1"/>
    <property type="molecule type" value="Genomic_DNA"/>
</dbReference>
<evidence type="ECO:0000256" key="4">
    <source>
        <dbReference type="ARBA" id="ARBA00023284"/>
    </source>
</evidence>
<dbReference type="GO" id="GO:0030313">
    <property type="term" value="C:cell envelope"/>
    <property type="evidence" value="ECO:0007669"/>
    <property type="project" value="UniProtKB-SubCell"/>
</dbReference>
<feature type="domain" description="Thioredoxin" evidence="5">
    <location>
        <begin position="248"/>
        <end position="388"/>
    </location>
</feature>
<dbReference type="RefSeq" id="WP_054405964.1">
    <property type="nucleotide sequence ID" value="NZ_FOYA01000004.1"/>
</dbReference>
<evidence type="ECO:0000313" key="7">
    <source>
        <dbReference type="Proteomes" id="UP000037755"/>
    </source>
</evidence>
<proteinExistence type="predicted"/>
<dbReference type="Gene3D" id="3.40.30.10">
    <property type="entry name" value="Glutaredoxin"/>
    <property type="match status" value="1"/>
</dbReference>
<keyword evidence="3" id="KW-1015">Disulfide bond</keyword>
<sequence>MKKTIAFLALAAVSLVSCNNLKDNEYQITGEINSALEGKKAILEKAGGMFGTVPVDTVVIKNGEFVFKDSLKNTLPEIAYITIEGVENRLEFVLEPGAIDLTVDKDSLFKSKVEGTYNNDKLEEFNQIKLKVQNKFKEYGKKFKPQYEEAMKKNDQAAVDKIIKGQDVLLVDADKEYVKFMKENPKAFYNLYVIQQVAQMQKTDMKALSKIFEGFDASIKKTERGKQVAEVFKNFNQPQQPQQAPAAVKVGDAAPQFSAPTPEGKQLSLKEAMGKVTIIDFWASWCGPCRKENPNVVALYNEYHAKGLNIIGVSLDKEGESAKWKEAIAKDKLAWNHVSNLKFWEDPIAKQYGVQSIPATFILDASGKVVAKDLRGDDLKAKVAELLK</sequence>
<evidence type="ECO:0000256" key="3">
    <source>
        <dbReference type="ARBA" id="ARBA00023157"/>
    </source>
</evidence>
<dbReference type="GO" id="GO:0016491">
    <property type="term" value="F:oxidoreductase activity"/>
    <property type="evidence" value="ECO:0007669"/>
    <property type="project" value="InterPro"/>
</dbReference>
<dbReference type="GO" id="GO:0016209">
    <property type="term" value="F:antioxidant activity"/>
    <property type="evidence" value="ECO:0007669"/>
    <property type="project" value="InterPro"/>
</dbReference>
<evidence type="ECO:0000259" key="5">
    <source>
        <dbReference type="PROSITE" id="PS51352"/>
    </source>
</evidence>
<evidence type="ECO:0000313" key="6">
    <source>
        <dbReference type="EMBL" id="KOS04912.1"/>
    </source>
</evidence>
<dbReference type="InterPro" id="IPR000866">
    <property type="entry name" value="AhpC/TSA"/>
</dbReference>
<dbReference type="PANTHER" id="PTHR42852">
    <property type="entry name" value="THIOL:DISULFIDE INTERCHANGE PROTEIN DSBE"/>
    <property type="match status" value="1"/>
</dbReference>
<dbReference type="OrthoDB" id="9815205at2"/>
<keyword evidence="2" id="KW-0201">Cytochrome c-type biogenesis</keyword>
<dbReference type="InterPro" id="IPR050553">
    <property type="entry name" value="Thioredoxin_ResA/DsbE_sf"/>
</dbReference>
<dbReference type="InterPro" id="IPR025380">
    <property type="entry name" value="DUF4369"/>
</dbReference>
<dbReference type="PROSITE" id="PS51352">
    <property type="entry name" value="THIOREDOXIN_2"/>
    <property type="match status" value="1"/>
</dbReference>
<dbReference type="GO" id="GO:0017004">
    <property type="term" value="P:cytochrome complex assembly"/>
    <property type="evidence" value="ECO:0007669"/>
    <property type="project" value="UniProtKB-KW"/>
</dbReference>
<protein>
    <recommendedName>
        <fullName evidence="5">Thioredoxin domain-containing protein</fullName>
    </recommendedName>
</protein>
<dbReference type="InterPro" id="IPR036249">
    <property type="entry name" value="Thioredoxin-like_sf"/>
</dbReference>
<gene>
    <name evidence="6" type="ORF">AM493_01820</name>
</gene>
<organism evidence="6 7">
    <name type="scientific">Flavobacterium akiainvivens</name>
    <dbReference type="NCBI Taxonomy" id="1202724"/>
    <lineage>
        <taxon>Bacteria</taxon>
        <taxon>Pseudomonadati</taxon>
        <taxon>Bacteroidota</taxon>
        <taxon>Flavobacteriia</taxon>
        <taxon>Flavobacteriales</taxon>
        <taxon>Flavobacteriaceae</taxon>
        <taxon>Flavobacterium</taxon>
    </lineage>
</organism>
<keyword evidence="7" id="KW-1185">Reference proteome</keyword>
<name>A0A0M9VGW1_9FLAO</name>
<dbReference type="InterPro" id="IPR013766">
    <property type="entry name" value="Thioredoxin_domain"/>
</dbReference>
<comment type="caution">
    <text evidence="6">The sequence shown here is derived from an EMBL/GenBank/DDBJ whole genome shotgun (WGS) entry which is preliminary data.</text>
</comment>
<comment type="subcellular location">
    <subcellularLocation>
        <location evidence="1">Cell envelope</location>
    </subcellularLocation>
</comment>
<dbReference type="InterPro" id="IPR017937">
    <property type="entry name" value="Thioredoxin_CS"/>
</dbReference>